<evidence type="ECO:0000313" key="6">
    <source>
        <dbReference type="EMBL" id="KAJ5216691.1"/>
    </source>
</evidence>
<dbReference type="AlphaFoldDB" id="A0A9W9NBB7"/>
<dbReference type="PANTHER" id="PTHR30457">
    <property type="entry name" value="5'-NUCLEOTIDASE SURE"/>
    <property type="match status" value="1"/>
</dbReference>
<evidence type="ECO:0000256" key="4">
    <source>
        <dbReference type="SAM" id="SignalP"/>
    </source>
</evidence>
<dbReference type="Pfam" id="PF01975">
    <property type="entry name" value="SurE"/>
    <property type="match status" value="1"/>
</dbReference>
<accession>A0A9W9NBB7</accession>
<reference evidence="6" key="1">
    <citation type="submission" date="2022-11" db="EMBL/GenBank/DDBJ databases">
        <authorList>
            <person name="Petersen C."/>
        </authorList>
    </citation>
    <scope>NUCLEOTIDE SEQUENCE</scope>
    <source>
        <strain evidence="6">IBT 23319</strain>
    </source>
</reference>
<dbReference type="EMBL" id="JAPQKT010000011">
    <property type="protein sequence ID" value="KAJ5216691.1"/>
    <property type="molecule type" value="Genomic_DNA"/>
</dbReference>
<evidence type="ECO:0000259" key="5">
    <source>
        <dbReference type="Pfam" id="PF01975"/>
    </source>
</evidence>
<dbReference type="InterPro" id="IPR030048">
    <property type="entry name" value="SurE"/>
</dbReference>
<comment type="similarity">
    <text evidence="1">Belongs to the SurE nucleotidase family.</text>
</comment>
<dbReference type="RefSeq" id="XP_056494970.1">
    <property type="nucleotide sequence ID" value="XM_056650461.1"/>
</dbReference>
<proteinExistence type="inferred from homology"/>
<keyword evidence="3" id="KW-0378">Hydrolase</keyword>
<sequence length="325" mass="34030">MRASFLATLAGSLSLAKISLGINIISSNDDGWAEVNIRSFFDSLSDAGHSVVISAPAENQSGKGLLIIHSRLVSQWLNEYIDIGSFEETPTTLDRPCEFNSCPTGSPAVGHNSSEPRLNYVNSYPATSMKYGINSIGPKFFDGPPDLAVAGPNVGNNIGIAVYFSGTAGAATYAAHHDGIPAIAFSGATGSQTAWNASSSYPHYSQVYADAATNFTNLLVATGIPYLPNDIWLNVNFPSVSETKCASSEDISFVLSRIHVAVPLITPDDVTTCGGNRLPSEIGVSFASGCYASVSVGMAGTKEDANATMQGVVLKKLGDVFTCLP</sequence>
<comment type="caution">
    <text evidence="6">The sequence shown here is derived from an EMBL/GenBank/DDBJ whole genome shotgun (WGS) entry which is preliminary data.</text>
</comment>
<dbReference type="Proteomes" id="UP001147733">
    <property type="component" value="Unassembled WGS sequence"/>
</dbReference>
<evidence type="ECO:0000256" key="1">
    <source>
        <dbReference type="ARBA" id="ARBA00011062"/>
    </source>
</evidence>
<dbReference type="InterPro" id="IPR036523">
    <property type="entry name" value="SurE-like_sf"/>
</dbReference>
<organism evidence="6 7">
    <name type="scientific">Penicillium citrinum</name>
    <dbReference type="NCBI Taxonomy" id="5077"/>
    <lineage>
        <taxon>Eukaryota</taxon>
        <taxon>Fungi</taxon>
        <taxon>Dikarya</taxon>
        <taxon>Ascomycota</taxon>
        <taxon>Pezizomycotina</taxon>
        <taxon>Eurotiomycetes</taxon>
        <taxon>Eurotiomycetidae</taxon>
        <taxon>Eurotiales</taxon>
        <taxon>Aspergillaceae</taxon>
        <taxon>Penicillium</taxon>
    </lineage>
</organism>
<reference evidence="6" key="2">
    <citation type="journal article" date="2023" name="IMA Fungus">
        <title>Comparative genomic study of the Penicillium genus elucidates a diverse pangenome and 15 lateral gene transfer events.</title>
        <authorList>
            <person name="Petersen C."/>
            <person name="Sorensen T."/>
            <person name="Nielsen M.R."/>
            <person name="Sondergaard T.E."/>
            <person name="Sorensen J.L."/>
            <person name="Fitzpatrick D.A."/>
            <person name="Frisvad J.C."/>
            <person name="Nielsen K.L."/>
        </authorList>
    </citation>
    <scope>NUCLEOTIDE SEQUENCE</scope>
    <source>
        <strain evidence="6">IBT 23319</strain>
    </source>
</reference>
<dbReference type="Gene3D" id="3.40.1210.10">
    <property type="entry name" value="Survival protein SurE-like phosphatase/nucleotidase"/>
    <property type="match status" value="1"/>
</dbReference>
<dbReference type="OrthoDB" id="4018688at2759"/>
<gene>
    <name evidence="6" type="ORF">N7469_011556</name>
</gene>
<feature type="chain" id="PRO_5040971950" description="Survival protein SurE-like phosphatase/nucleotidase domain-containing protein" evidence="4">
    <location>
        <begin position="22"/>
        <end position="325"/>
    </location>
</feature>
<dbReference type="GO" id="GO:0046872">
    <property type="term" value="F:metal ion binding"/>
    <property type="evidence" value="ECO:0007669"/>
    <property type="project" value="UniProtKB-KW"/>
</dbReference>
<dbReference type="SUPFAM" id="SSF64167">
    <property type="entry name" value="SurE-like"/>
    <property type="match status" value="1"/>
</dbReference>
<feature type="domain" description="Survival protein SurE-like phosphatase/nucleotidase" evidence="5">
    <location>
        <begin position="24"/>
        <end position="246"/>
    </location>
</feature>
<name>A0A9W9NBB7_PENCI</name>
<feature type="signal peptide" evidence="4">
    <location>
        <begin position="1"/>
        <end position="21"/>
    </location>
</feature>
<keyword evidence="7" id="KW-1185">Reference proteome</keyword>
<evidence type="ECO:0000256" key="2">
    <source>
        <dbReference type="ARBA" id="ARBA00022723"/>
    </source>
</evidence>
<keyword evidence="4" id="KW-0732">Signal</keyword>
<dbReference type="InterPro" id="IPR002828">
    <property type="entry name" value="SurE-like_Pase/nucleotidase"/>
</dbReference>
<protein>
    <recommendedName>
        <fullName evidence="5">Survival protein SurE-like phosphatase/nucleotidase domain-containing protein</fullName>
    </recommendedName>
</protein>
<dbReference type="PANTHER" id="PTHR30457:SF0">
    <property type="entry name" value="PHOSPHATASE, PUTATIVE (AFU_ORTHOLOGUE AFUA_4G01070)-RELATED"/>
    <property type="match status" value="1"/>
</dbReference>
<dbReference type="GO" id="GO:0008252">
    <property type="term" value="F:nucleotidase activity"/>
    <property type="evidence" value="ECO:0007669"/>
    <property type="project" value="InterPro"/>
</dbReference>
<dbReference type="GeneID" id="81389628"/>
<evidence type="ECO:0000313" key="7">
    <source>
        <dbReference type="Proteomes" id="UP001147733"/>
    </source>
</evidence>
<keyword evidence="2" id="KW-0479">Metal-binding</keyword>
<evidence type="ECO:0000256" key="3">
    <source>
        <dbReference type="ARBA" id="ARBA00022801"/>
    </source>
</evidence>